<keyword evidence="4" id="KW-0964">Secreted</keyword>
<evidence type="ECO:0000256" key="6">
    <source>
        <dbReference type="ARBA" id="ARBA00022729"/>
    </source>
</evidence>
<dbReference type="GO" id="GO:0048046">
    <property type="term" value="C:apoplast"/>
    <property type="evidence" value="ECO:0007669"/>
    <property type="project" value="UniProtKB-SubCell"/>
</dbReference>
<sequence>MAKVKQTCACVFLLVLMISCGIIFTEARSLKNKSRDCKNHGTVYAKDGDRDQIGIEGCNNIPNSRRYVIEYEAADSKPAAPEGYDTPTVVGNVVNKRDDFRPTAPGHSPGAGHSTGPSTIGPYV</sequence>
<keyword evidence="6 9" id="KW-0732">Signal</keyword>
<comment type="similarity">
    <text evidence="2">Belongs to the C-terminally encoded plant signaling peptide (CEP) family.</text>
</comment>
<feature type="region of interest" description="Disordered" evidence="8">
    <location>
        <begin position="95"/>
        <end position="124"/>
    </location>
</feature>
<feature type="signal peptide" evidence="9">
    <location>
        <begin position="1"/>
        <end position="27"/>
    </location>
</feature>
<gene>
    <name evidence="10" type="ORF">FNV43_RR11870</name>
</gene>
<evidence type="ECO:0000256" key="7">
    <source>
        <dbReference type="ARBA" id="ARBA00023278"/>
    </source>
</evidence>
<evidence type="ECO:0000256" key="8">
    <source>
        <dbReference type="SAM" id="MobiDB-lite"/>
    </source>
</evidence>
<keyword evidence="5" id="KW-0372">Hormone</keyword>
<dbReference type="GO" id="GO:1902025">
    <property type="term" value="P:nitrate import"/>
    <property type="evidence" value="ECO:0007669"/>
    <property type="project" value="TreeGrafter"/>
</dbReference>
<keyword evidence="3" id="KW-0052">Apoplast</keyword>
<dbReference type="OrthoDB" id="1863260at2759"/>
<dbReference type="GO" id="GO:1901371">
    <property type="term" value="P:regulation of leaf morphogenesis"/>
    <property type="evidence" value="ECO:0007669"/>
    <property type="project" value="TreeGrafter"/>
</dbReference>
<dbReference type="AlphaFoldDB" id="A0A8K0MIA6"/>
<evidence type="ECO:0000256" key="3">
    <source>
        <dbReference type="ARBA" id="ARBA00022523"/>
    </source>
</evidence>
<dbReference type="InterPro" id="IPR033250">
    <property type="entry name" value="CEP"/>
</dbReference>
<accession>A0A8K0MIA6</accession>
<evidence type="ECO:0000256" key="1">
    <source>
        <dbReference type="ARBA" id="ARBA00004271"/>
    </source>
</evidence>
<keyword evidence="7" id="KW-0379">Hydroxylation</keyword>
<dbReference type="GO" id="GO:0006995">
    <property type="term" value="P:cellular response to nitrogen starvation"/>
    <property type="evidence" value="ECO:0007669"/>
    <property type="project" value="UniProtKB-ARBA"/>
</dbReference>
<proteinExistence type="inferred from homology"/>
<evidence type="ECO:0000256" key="4">
    <source>
        <dbReference type="ARBA" id="ARBA00022525"/>
    </source>
</evidence>
<dbReference type="PANTHER" id="PTHR33348">
    <property type="entry name" value="PRECURSOR OF CEP5"/>
    <property type="match status" value="1"/>
</dbReference>
<dbReference type="GO" id="GO:0005179">
    <property type="term" value="F:hormone activity"/>
    <property type="evidence" value="ECO:0007669"/>
    <property type="project" value="UniProtKB-KW"/>
</dbReference>
<dbReference type="EMBL" id="VOIH02000005">
    <property type="protein sequence ID" value="KAF3446690.1"/>
    <property type="molecule type" value="Genomic_DNA"/>
</dbReference>
<dbReference type="GO" id="GO:0048364">
    <property type="term" value="P:root development"/>
    <property type="evidence" value="ECO:0007669"/>
    <property type="project" value="InterPro"/>
</dbReference>
<name>A0A8K0MIA6_9ROSA</name>
<evidence type="ECO:0000256" key="5">
    <source>
        <dbReference type="ARBA" id="ARBA00022702"/>
    </source>
</evidence>
<evidence type="ECO:0000256" key="2">
    <source>
        <dbReference type="ARBA" id="ARBA00008963"/>
    </source>
</evidence>
<dbReference type="PROSITE" id="PS51257">
    <property type="entry name" value="PROKAR_LIPOPROTEIN"/>
    <property type="match status" value="1"/>
</dbReference>
<dbReference type="PANTHER" id="PTHR33348:SF36">
    <property type="match status" value="1"/>
</dbReference>
<feature type="chain" id="PRO_5035450920" evidence="9">
    <location>
        <begin position="28"/>
        <end position="124"/>
    </location>
</feature>
<evidence type="ECO:0000313" key="11">
    <source>
        <dbReference type="Proteomes" id="UP000796880"/>
    </source>
</evidence>
<evidence type="ECO:0000313" key="10">
    <source>
        <dbReference type="EMBL" id="KAF3446690.1"/>
    </source>
</evidence>
<dbReference type="Proteomes" id="UP000796880">
    <property type="component" value="Unassembled WGS sequence"/>
</dbReference>
<protein>
    <submittedName>
        <fullName evidence="10">Uncharacterized protein</fullName>
    </submittedName>
</protein>
<comment type="subcellular location">
    <subcellularLocation>
        <location evidence="1">Secreted</location>
        <location evidence="1">Extracellular space</location>
        <location evidence="1">Apoplast</location>
    </subcellularLocation>
</comment>
<reference evidence="10" key="1">
    <citation type="submission" date="2020-03" db="EMBL/GenBank/DDBJ databases">
        <title>A high-quality chromosome-level genome assembly of a woody plant with both climbing and erect habits, Rhamnella rubrinervis.</title>
        <authorList>
            <person name="Lu Z."/>
            <person name="Yang Y."/>
            <person name="Zhu X."/>
            <person name="Sun Y."/>
        </authorList>
    </citation>
    <scope>NUCLEOTIDE SEQUENCE</scope>
    <source>
        <strain evidence="10">BYM</strain>
        <tissue evidence="10">Leaf</tissue>
    </source>
</reference>
<dbReference type="GO" id="GO:2000280">
    <property type="term" value="P:regulation of root development"/>
    <property type="evidence" value="ECO:0007669"/>
    <property type="project" value="TreeGrafter"/>
</dbReference>
<organism evidence="10 11">
    <name type="scientific">Rhamnella rubrinervis</name>
    <dbReference type="NCBI Taxonomy" id="2594499"/>
    <lineage>
        <taxon>Eukaryota</taxon>
        <taxon>Viridiplantae</taxon>
        <taxon>Streptophyta</taxon>
        <taxon>Embryophyta</taxon>
        <taxon>Tracheophyta</taxon>
        <taxon>Spermatophyta</taxon>
        <taxon>Magnoliopsida</taxon>
        <taxon>eudicotyledons</taxon>
        <taxon>Gunneridae</taxon>
        <taxon>Pentapetalae</taxon>
        <taxon>rosids</taxon>
        <taxon>fabids</taxon>
        <taxon>Rosales</taxon>
        <taxon>Rhamnaceae</taxon>
        <taxon>rhamnoid group</taxon>
        <taxon>Rhamneae</taxon>
        <taxon>Rhamnella</taxon>
    </lineage>
</organism>
<evidence type="ECO:0000256" key="9">
    <source>
        <dbReference type="SAM" id="SignalP"/>
    </source>
</evidence>
<keyword evidence="11" id="KW-1185">Reference proteome</keyword>
<comment type="caution">
    <text evidence="10">The sequence shown here is derived from an EMBL/GenBank/DDBJ whole genome shotgun (WGS) entry which is preliminary data.</text>
</comment>